<evidence type="ECO:0000313" key="2">
    <source>
        <dbReference type="EMBL" id="MFC4290878.1"/>
    </source>
</evidence>
<dbReference type="Pfam" id="PF12728">
    <property type="entry name" value="HTH_17"/>
    <property type="match status" value="1"/>
</dbReference>
<accession>A0ABV8RC29</accession>
<protein>
    <submittedName>
        <fullName evidence="2">Helix-turn-helix domain-containing protein</fullName>
    </submittedName>
</protein>
<dbReference type="InterPro" id="IPR041657">
    <property type="entry name" value="HTH_17"/>
</dbReference>
<proteinExistence type="predicted"/>
<evidence type="ECO:0000259" key="1">
    <source>
        <dbReference type="Pfam" id="PF12728"/>
    </source>
</evidence>
<sequence length="63" mass="6678">MTTDTQKTAKLAYSIREAVAASSLGRSTLYTHIAAGRLEARRIGGRTIIPAESLNAFIAGKAE</sequence>
<name>A0ABV8RC29_9SPHN</name>
<organism evidence="2 3">
    <name type="scientific">Sphingorhabdus arenilitoris</name>
    <dbReference type="NCBI Taxonomy" id="1490041"/>
    <lineage>
        <taxon>Bacteria</taxon>
        <taxon>Pseudomonadati</taxon>
        <taxon>Pseudomonadota</taxon>
        <taxon>Alphaproteobacteria</taxon>
        <taxon>Sphingomonadales</taxon>
        <taxon>Sphingomonadaceae</taxon>
        <taxon>Sphingorhabdus</taxon>
    </lineage>
</organism>
<dbReference type="Proteomes" id="UP001595887">
    <property type="component" value="Unassembled WGS sequence"/>
</dbReference>
<dbReference type="EMBL" id="JBHSDH010000005">
    <property type="protein sequence ID" value="MFC4290878.1"/>
    <property type="molecule type" value="Genomic_DNA"/>
</dbReference>
<evidence type="ECO:0000313" key="3">
    <source>
        <dbReference type="Proteomes" id="UP001595887"/>
    </source>
</evidence>
<keyword evidence="3" id="KW-1185">Reference proteome</keyword>
<reference evidence="3" key="1">
    <citation type="journal article" date="2019" name="Int. J. Syst. Evol. Microbiol.">
        <title>The Global Catalogue of Microorganisms (GCM) 10K type strain sequencing project: providing services to taxonomists for standard genome sequencing and annotation.</title>
        <authorList>
            <consortium name="The Broad Institute Genomics Platform"/>
            <consortium name="The Broad Institute Genome Sequencing Center for Infectious Disease"/>
            <person name="Wu L."/>
            <person name="Ma J."/>
        </authorList>
    </citation>
    <scope>NUCLEOTIDE SEQUENCE [LARGE SCALE GENOMIC DNA]</scope>
    <source>
        <strain evidence="3">CECT 8531</strain>
    </source>
</reference>
<gene>
    <name evidence="2" type="ORF">ACFOWX_00415</name>
</gene>
<comment type="caution">
    <text evidence="2">The sequence shown here is derived from an EMBL/GenBank/DDBJ whole genome shotgun (WGS) entry which is preliminary data.</text>
</comment>
<feature type="domain" description="Helix-turn-helix" evidence="1">
    <location>
        <begin position="13"/>
        <end position="60"/>
    </location>
</feature>
<dbReference type="RefSeq" id="WP_381420477.1">
    <property type="nucleotide sequence ID" value="NZ_JBHSDH010000005.1"/>
</dbReference>